<dbReference type="InterPro" id="IPR005532">
    <property type="entry name" value="SUMF_dom"/>
</dbReference>
<organism evidence="3 4">
    <name type="scientific">Desulfoglaeba alkanexedens ALDC</name>
    <dbReference type="NCBI Taxonomy" id="980445"/>
    <lineage>
        <taxon>Bacteria</taxon>
        <taxon>Pseudomonadati</taxon>
        <taxon>Thermodesulfobacteriota</taxon>
        <taxon>Syntrophobacteria</taxon>
        <taxon>Syntrophobacterales</taxon>
        <taxon>Syntrophobacteraceae</taxon>
        <taxon>Desulfoglaeba</taxon>
    </lineage>
</organism>
<dbReference type="GO" id="GO:0120147">
    <property type="term" value="F:formylglycine-generating oxidase activity"/>
    <property type="evidence" value="ECO:0007669"/>
    <property type="project" value="TreeGrafter"/>
</dbReference>
<dbReference type="RefSeq" id="WP_137424244.1">
    <property type="nucleotide sequence ID" value="NZ_CP040098.1"/>
</dbReference>
<reference evidence="3 4" key="2">
    <citation type="submission" date="2019-05" db="EMBL/GenBank/DDBJ databases">
        <authorList>
            <person name="Suflita J.M."/>
            <person name="Marks C.R."/>
        </authorList>
    </citation>
    <scope>NUCLEOTIDE SEQUENCE [LARGE SCALE GENOMIC DNA]</scope>
    <source>
        <strain evidence="3 4">ALDC</strain>
    </source>
</reference>
<dbReference type="KEGG" id="dax:FDQ92_08740"/>
<gene>
    <name evidence="3" type="ORF">FDQ92_08740</name>
</gene>
<feature type="domain" description="Sulfatase-modifying factor enzyme-like" evidence="2">
    <location>
        <begin position="88"/>
        <end position="352"/>
    </location>
</feature>
<dbReference type="InterPro" id="IPR042095">
    <property type="entry name" value="SUMF_sf"/>
</dbReference>
<dbReference type="InterPro" id="IPR051043">
    <property type="entry name" value="Sulfatase_Mod_Factor_Kinase"/>
</dbReference>
<evidence type="ECO:0000313" key="4">
    <source>
        <dbReference type="Proteomes" id="UP000298602"/>
    </source>
</evidence>
<proteinExistence type="predicted"/>
<dbReference type="PANTHER" id="PTHR23150:SF19">
    <property type="entry name" value="FORMYLGLYCINE-GENERATING ENZYME"/>
    <property type="match status" value="1"/>
</dbReference>
<dbReference type="AlphaFoldDB" id="A0A4P8L316"/>
<keyword evidence="4" id="KW-1185">Reference proteome</keyword>
<dbReference type="OrthoDB" id="9768004at2"/>
<dbReference type="PANTHER" id="PTHR23150">
    <property type="entry name" value="SULFATASE MODIFYING FACTOR 1, 2"/>
    <property type="match status" value="1"/>
</dbReference>
<dbReference type="Proteomes" id="UP000298602">
    <property type="component" value="Chromosome"/>
</dbReference>
<dbReference type="Gene3D" id="3.90.1580.10">
    <property type="entry name" value="paralog of FGE (formylglycine-generating enzyme)"/>
    <property type="match status" value="1"/>
</dbReference>
<dbReference type="InterPro" id="IPR016187">
    <property type="entry name" value="CTDL_fold"/>
</dbReference>
<evidence type="ECO:0000256" key="1">
    <source>
        <dbReference type="SAM" id="MobiDB-lite"/>
    </source>
</evidence>
<dbReference type="Pfam" id="PF03781">
    <property type="entry name" value="FGE-sulfatase"/>
    <property type="match status" value="1"/>
</dbReference>
<dbReference type="SUPFAM" id="SSF56436">
    <property type="entry name" value="C-type lectin-like"/>
    <property type="match status" value="1"/>
</dbReference>
<evidence type="ECO:0000313" key="3">
    <source>
        <dbReference type="EMBL" id="QCQ22238.1"/>
    </source>
</evidence>
<dbReference type="EMBL" id="CP040098">
    <property type="protein sequence ID" value="QCQ22238.1"/>
    <property type="molecule type" value="Genomic_DNA"/>
</dbReference>
<evidence type="ECO:0000259" key="2">
    <source>
        <dbReference type="Pfam" id="PF03781"/>
    </source>
</evidence>
<reference evidence="3 4" key="1">
    <citation type="submission" date="2019-05" db="EMBL/GenBank/DDBJ databases">
        <title>The Complete Genome Sequence of the n-alkane-degrading Desulfoglaeba alkanexedens ALDC reveals multiple alkylsuccinate synthase gene clusters.</title>
        <authorList>
            <person name="Callaghan A.V."/>
            <person name="Davidova I.A."/>
            <person name="Duncan K.E."/>
            <person name="Morris B."/>
            <person name="McInerney M.J."/>
        </authorList>
    </citation>
    <scope>NUCLEOTIDE SEQUENCE [LARGE SCALE GENOMIC DNA]</scope>
    <source>
        <strain evidence="3 4">ALDC</strain>
    </source>
</reference>
<protein>
    <submittedName>
        <fullName evidence="3">Formylglycine-generating enzyme family protein</fullName>
    </submittedName>
</protein>
<accession>A0A4P8L316</accession>
<name>A0A4P8L316_9BACT</name>
<sequence length="354" mass="39845">MTSRVKWFLAGILLAGILPATWAAMDRGQPSLDFLRRPLETSADLLRRVKPPRETSQQTAEGGAADRGPAEVASITLKTWIEPVTGMQFVWIPGGCYRMGSPPGEEGRDPDEGPVHEVCVDGFWMGRHEVSRAQFQIFTEASGYVTEAEKDGYSWVYTGRWETRSGFSWRRVGFEQDERHPVVHVSWNDAAAMAEWLSRESRGSFRLPTEAEWEWACRAGTDTSRHWGDDLGEACRYANAADRTAAAVFPAWTIHPCSDGFVHTAPVGRLHPNGFGLYDMLGNVWEWCRDVYDPEAYAGHSRENPVVTDRAPARVTRGGSWYSRPQFVRCAGRDHLSSPQRRSNDQGFRLVRKP</sequence>
<feature type="region of interest" description="Disordered" evidence="1">
    <location>
        <begin position="333"/>
        <end position="354"/>
    </location>
</feature>